<keyword evidence="4" id="KW-1185">Reference proteome</keyword>
<evidence type="ECO:0000313" key="4">
    <source>
        <dbReference type="Proteomes" id="UP000469385"/>
    </source>
</evidence>
<evidence type="ECO:0000256" key="2">
    <source>
        <dbReference type="SAM" id="MobiDB-lite"/>
    </source>
</evidence>
<comment type="caution">
    <text evidence="3">The sequence shown here is derived from an EMBL/GenBank/DDBJ whole genome shotgun (WGS) entry which is preliminary data.</text>
</comment>
<name>A0A6N8INE4_9BURK</name>
<evidence type="ECO:0000313" key="3">
    <source>
        <dbReference type="EMBL" id="MVQ27840.1"/>
    </source>
</evidence>
<protein>
    <submittedName>
        <fullName evidence="3">Post-segregation antitoxin CcdA</fullName>
    </submittedName>
</protein>
<dbReference type="Pfam" id="PF07362">
    <property type="entry name" value="CcdA"/>
    <property type="match status" value="1"/>
</dbReference>
<keyword evidence="1" id="KW-1277">Toxin-antitoxin system</keyword>
<reference evidence="3 4" key="1">
    <citation type="submission" date="2019-12" db="EMBL/GenBank/DDBJ databases">
        <authorList>
            <person name="Huq M.A."/>
        </authorList>
    </citation>
    <scope>NUCLEOTIDE SEQUENCE [LARGE SCALE GENOMIC DNA]</scope>
    <source>
        <strain evidence="3 4">MAH-25</strain>
    </source>
</reference>
<proteinExistence type="predicted"/>
<dbReference type="Proteomes" id="UP000469385">
    <property type="component" value="Unassembled WGS sequence"/>
</dbReference>
<sequence>MPRPRRTIPSSEHPSPPTRRDGAALRRRSTNVTLTVALVEEAKELGVNLSQAAEVGVAGAVARKRAEVWLAENREALESSNAFVEAHGLPLARYRNF</sequence>
<dbReference type="InterPro" id="IPR009956">
    <property type="entry name" value="Post-segregation_anti-tox_CcdA"/>
</dbReference>
<dbReference type="AlphaFoldDB" id="A0A6N8INE4"/>
<accession>A0A6N8INE4</accession>
<evidence type="ECO:0000256" key="1">
    <source>
        <dbReference type="ARBA" id="ARBA00022649"/>
    </source>
</evidence>
<organism evidence="3 4">
    <name type="scientific">Ramlibacter pinisoli</name>
    <dbReference type="NCBI Taxonomy" id="2682844"/>
    <lineage>
        <taxon>Bacteria</taxon>
        <taxon>Pseudomonadati</taxon>
        <taxon>Pseudomonadota</taxon>
        <taxon>Betaproteobacteria</taxon>
        <taxon>Burkholderiales</taxon>
        <taxon>Comamonadaceae</taxon>
        <taxon>Ramlibacter</taxon>
    </lineage>
</organism>
<feature type="region of interest" description="Disordered" evidence="2">
    <location>
        <begin position="1"/>
        <end position="27"/>
    </location>
</feature>
<dbReference type="RefSeq" id="WP_157395984.1">
    <property type="nucleotide sequence ID" value="NZ_WSEL01000002.1"/>
</dbReference>
<gene>
    <name evidence="3" type="ORF">GON04_00150</name>
</gene>
<dbReference type="EMBL" id="WSEL01000002">
    <property type="protein sequence ID" value="MVQ27840.1"/>
    <property type="molecule type" value="Genomic_DNA"/>
</dbReference>